<gene>
    <name evidence="3" type="ORF">g.46648</name>
</gene>
<evidence type="ECO:0000256" key="1">
    <source>
        <dbReference type="SAM" id="MobiDB-lite"/>
    </source>
</evidence>
<feature type="region of interest" description="Disordered" evidence="1">
    <location>
        <begin position="65"/>
        <end position="118"/>
    </location>
</feature>
<feature type="non-terminal residue" evidence="3">
    <location>
        <position position="1"/>
    </location>
</feature>
<protein>
    <submittedName>
        <fullName evidence="3">Uncharacterized protein</fullName>
    </submittedName>
</protein>
<keyword evidence="2" id="KW-0812">Transmembrane</keyword>
<reference evidence="3" key="1">
    <citation type="journal article" date="2016" name="Gigascience">
        <title>De novo construction of an expanded transcriptome assembly for the western tarnished plant bug, Lygus hesperus.</title>
        <authorList>
            <person name="Tassone E.E."/>
            <person name="Geib S.M."/>
            <person name="Hall B."/>
            <person name="Fabrick J.A."/>
            <person name="Brent C.S."/>
            <person name="Hull J.J."/>
        </authorList>
    </citation>
    <scope>NUCLEOTIDE SEQUENCE</scope>
</reference>
<feature type="compositionally biased region" description="Basic and acidic residues" evidence="1">
    <location>
        <begin position="65"/>
        <end position="81"/>
    </location>
</feature>
<feature type="non-terminal residue" evidence="3">
    <location>
        <position position="118"/>
    </location>
</feature>
<dbReference type="EMBL" id="GDHC01000643">
    <property type="protein sequence ID" value="JAQ17986.1"/>
    <property type="molecule type" value="Transcribed_RNA"/>
</dbReference>
<sequence length="118" mass="13152">RDGKGGVLKVSLAFLPHLSSSLDALLVFSFTNIWFVHCGFCHIAGSVLLNIHYFLFREHDGDAPSMETRLKMRPRDPREASVRAGLTPPRHLRPAKSESVHSGPRRRGQAGGIPERKK</sequence>
<accession>A0A146MGV7</accession>
<organism evidence="3">
    <name type="scientific">Lygus hesperus</name>
    <name type="common">Western plant bug</name>
    <dbReference type="NCBI Taxonomy" id="30085"/>
    <lineage>
        <taxon>Eukaryota</taxon>
        <taxon>Metazoa</taxon>
        <taxon>Ecdysozoa</taxon>
        <taxon>Arthropoda</taxon>
        <taxon>Hexapoda</taxon>
        <taxon>Insecta</taxon>
        <taxon>Pterygota</taxon>
        <taxon>Neoptera</taxon>
        <taxon>Paraneoptera</taxon>
        <taxon>Hemiptera</taxon>
        <taxon>Heteroptera</taxon>
        <taxon>Panheteroptera</taxon>
        <taxon>Cimicomorpha</taxon>
        <taxon>Miridae</taxon>
        <taxon>Mirini</taxon>
        <taxon>Lygus</taxon>
    </lineage>
</organism>
<evidence type="ECO:0000256" key="2">
    <source>
        <dbReference type="SAM" id="Phobius"/>
    </source>
</evidence>
<proteinExistence type="predicted"/>
<keyword evidence="2" id="KW-0472">Membrane</keyword>
<feature type="transmembrane region" description="Helical" evidence="2">
    <location>
        <begin position="34"/>
        <end position="56"/>
    </location>
</feature>
<name>A0A146MGV7_LYGHE</name>
<dbReference type="AlphaFoldDB" id="A0A146MGV7"/>
<keyword evidence="2" id="KW-1133">Transmembrane helix</keyword>
<evidence type="ECO:0000313" key="3">
    <source>
        <dbReference type="EMBL" id="JAQ17986.1"/>
    </source>
</evidence>